<dbReference type="InterPro" id="IPR024733">
    <property type="entry name" value="NAGLU_tim-barrel"/>
</dbReference>
<evidence type="ECO:0000259" key="5">
    <source>
        <dbReference type="Pfam" id="PF12972"/>
    </source>
</evidence>
<evidence type="ECO:0008006" key="8">
    <source>
        <dbReference type="Google" id="ProtNLM"/>
    </source>
</evidence>
<dbReference type="InterPro" id="IPR007781">
    <property type="entry name" value="NAGLU"/>
</dbReference>
<proteinExistence type="predicted"/>
<organism evidence="6 7">
    <name type="scientific">Parthenolecanium corni</name>
    <dbReference type="NCBI Taxonomy" id="536013"/>
    <lineage>
        <taxon>Eukaryota</taxon>
        <taxon>Metazoa</taxon>
        <taxon>Ecdysozoa</taxon>
        <taxon>Arthropoda</taxon>
        <taxon>Hexapoda</taxon>
        <taxon>Insecta</taxon>
        <taxon>Pterygota</taxon>
        <taxon>Neoptera</taxon>
        <taxon>Paraneoptera</taxon>
        <taxon>Hemiptera</taxon>
        <taxon>Sternorrhyncha</taxon>
        <taxon>Coccoidea</taxon>
        <taxon>Coccidae</taxon>
        <taxon>Parthenolecanium</taxon>
    </lineage>
</organism>
<sequence>MIKFVCLLILIQSTLLWLNVISISTNTVQTEAVENLIKRLIGDEKSASFKIRVNNRHNSDNDWFSLEKKNNSIYIVGNSGVAAAYGFHYYLRNFCQCHISWDYDQLNLPDTLPEARVFVKSFDRYRYYQNVCVYSYSYVWWTWPRWEREIDWMALNGFNLALAFTGQEAIWRRIYKSVNMTETEINGHFAGAAFLAWNRMGNIRGWGGPLTESWNEESVELQRKIVKRMTELGINAVLPAFCGFVPVPFKRLFPQVKMTTLPAWVHFPSNYCCPYLLDPAEPLFQTIGEMFMRELKNEFGLSHFYNCDTFNENLPQSADLKYLENVNSAIFRAMNKSDANATWIMQGWLFSNTHDFWTPERVKHFLDVVPNERMIILDLESELNPQYLRLNSYFGKPFIWCMLHNFGGTLGMHGSLDILNSRIVEARELPGSTLIGTGLTPEGINQNYIVYDFMTEVSWRNKSVNLDDWVERYSIRRYGKKDPHSVRAWRLLKNSVYNYSLSTALHGQYSLCVRPNLKLKPSIWYNSSDVVLAWDLMVNTTDSRIVENSNFKHDMVDLTRQIFQLKFDDLCSKLIEVFNNQSIDVFSSVSRQMLDLLMDLDSVLSTNTRFMLGSWIREAKSRGKTLEERKNLVMNAKTQISLWGPNSESAVLDYATKQWSGIVSDYFHPRWKLFCQQLYASLAHKVPFHQHVFDETVFSSIEKPFVHSYKTYPTKPQNDTMKIIRLLYDKWRPEL</sequence>
<feature type="signal peptide" evidence="2">
    <location>
        <begin position="1"/>
        <end position="16"/>
    </location>
</feature>
<comment type="caution">
    <text evidence="6">The sequence shown here is derived from an EMBL/GenBank/DDBJ whole genome shotgun (WGS) entry which is preliminary data.</text>
</comment>
<dbReference type="GO" id="GO:0016787">
    <property type="term" value="F:hydrolase activity"/>
    <property type="evidence" value="ECO:0007669"/>
    <property type="project" value="UniProtKB-KW"/>
</dbReference>
<feature type="chain" id="PRO_5042950694" description="Alpha-N-acetylglucosaminidase" evidence="2">
    <location>
        <begin position="17"/>
        <end position="735"/>
    </location>
</feature>
<evidence type="ECO:0000256" key="2">
    <source>
        <dbReference type="SAM" id="SignalP"/>
    </source>
</evidence>
<dbReference type="Gene3D" id="3.30.379.10">
    <property type="entry name" value="Chitobiase/beta-hexosaminidase domain 2-like"/>
    <property type="match status" value="1"/>
</dbReference>
<reference evidence="6 7" key="1">
    <citation type="submission" date="2024-03" db="EMBL/GenBank/DDBJ databases">
        <title>Adaptation during the transition from Ophiocordyceps entomopathogen to insect associate is accompanied by gene loss and intensified selection.</title>
        <authorList>
            <person name="Ward C.M."/>
            <person name="Onetto C.A."/>
            <person name="Borneman A.R."/>
        </authorList>
    </citation>
    <scope>NUCLEOTIDE SEQUENCE [LARGE SCALE GENOMIC DNA]</scope>
    <source>
        <strain evidence="6">AWRI1</strain>
        <tissue evidence="6">Single Adult Female</tissue>
    </source>
</reference>
<dbReference type="Gene3D" id="3.20.20.80">
    <property type="entry name" value="Glycosidases"/>
    <property type="match status" value="1"/>
</dbReference>
<dbReference type="Proteomes" id="UP001367676">
    <property type="component" value="Unassembled WGS sequence"/>
</dbReference>
<keyword evidence="7" id="KW-1185">Reference proteome</keyword>
<dbReference type="InterPro" id="IPR024732">
    <property type="entry name" value="NAGLU_C"/>
</dbReference>
<gene>
    <name evidence="6" type="ORF">V9T40_004152</name>
</gene>
<dbReference type="InterPro" id="IPR029018">
    <property type="entry name" value="Hex-like_dom2"/>
</dbReference>
<name>A0AAN9TRF6_9HEMI</name>
<evidence type="ECO:0000313" key="6">
    <source>
        <dbReference type="EMBL" id="KAK7603879.1"/>
    </source>
</evidence>
<feature type="domain" description="Alpha-N-acetylglucosaminidase N-terminal" evidence="4">
    <location>
        <begin position="31"/>
        <end position="113"/>
    </location>
</feature>
<evidence type="ECO:0000313" key="7">
    <source>
        <dbReference type="Proteomes" id="UP001367676"/>
    </source>
</evidence>
<keyword evidence="2" id="KW-0732">Signal</keyword>
<dbReference type="PANTHER" id="PTHR12872">
    <property type="entry name" value="ALPHA-N-ACETYLGLUCOSAMINIDASE"/>
    <property type="match status" value="1"/>
</dbReference>
<feature type="domain" description="Alpha-N-acetylglucosaminidase C-terminal" evidence="5">
    <location>
        <begin position="469"/>
        <end position="730"/>
    </location>
</feature>
<evidence type="ECO:0000259" key="4">
    <source>
        <dbReference type="Pfam" id="PF12971"/>
    </source>
</evidence>
<dbReference type="EMBL" id="JBBCAQ010000004">
    <property type="protein sequence ID" value="KAK7603879.1"/>
    <property type="molecule type" value="Genomic_DNA"/>
</dbReference>
<evidence type="ECO:0000259" key="3">
    <source>
        <dbReference type="Pfam" id="PF05089"/>
    </source>
</evidence>
<dbReference type="InterPro" id="IPR024240">
    <property type="entry name" value="NAGLU_N"/>
</dbReference>
<feature type="domain" description="Alpha-N-acetylglucosaminidase tim-barrel" evidence="3">
    <location>
        <begin position="126"/>
        <end position="460"/>
    </location>
</feature>
<dbReference type="PANTHER" id="PTHR12872:SF1">
    <property type="entry name" value="ALPHA-N-ACETYLGLUCOSAMINIDASE"/>
    <property type="match status" value="1"/>
</dbReference>
<dbReference type="Pfam" id="PF12972">
    <property type="entry name" value="NAGLU_C"/>
    <property type="match status" value="1"/>
</dbReference>
<accession>A0AAN9TRF6</accession>
<dbReference type="Pfam" id="PF05089">
    <property type="entry name" value="NAGLU"/>
    <property type="match status" value="1"/>
</dbReference>
<dbReference type="AlphaFoldDB" id="A0AAN9TRF6"/>
<dbReference type="Pfam" id="PF12971">
    <property type="entry name" value="NAGLU_N"/>
    <property type="match status" value="1"/>
</dbReference>
<dbReference type="Gene3D" id="1.20.120.670">
    <property type="entry name" value="N-acetyl-b-d-glucoasminidase"/>
    <property type="match status" value="1"/>
</dbReference>
<protein>
    <recommendedName>
        <fullName evidence="8">Alpha-N-acetylglucosaminidase</fullName>
    </recommendedName>
</protein>
<evidence type="ECO:0000256" key="1">
    <source>
        <dbReference type="ARBA" id="ARBA00022801"/>
    </source>
</evidence>
<keyword evidence="1" id="KW-0378">Hydrolase</keyword>